<dbReference type="RefSeq" id="WP_346821926.1">
    <property type="nucleotide sequence ID" value="NZ_JBDKWZ010000007.1"/>
</dbReference>
<comment type="caution">
    <text evidence="1">The sequence shown here is derived from an EMBL/GenBank/DDBJ whole genome shotgun (WGS) entry which is preliminary data.</text>
</comment>
<protein>
    <submittedName>
        <fullName evidence="1">Uncharacterized protein</fullName>
    </submittedName>
</protein>
<name>A0AAW9S6M5_9BACT</name>
<dbReference type="EMBL" id="JBDKWZ010000007">
    <property type="protein sequence ID" value="MEN7549157.1"/>
    <property type="molecule type" value="Genomic_DNA"/>
</dbReference>
<sequence length="42" mass="4917">MPKWQKNCVNLLKKCEMLVKEARRTEVLALDEGNPLFPFGRI</sequence>
<gene>
    <name evidence="1" type="ORF">AAG747_14635</name>
</gene>
<evidence type="ECO:0000313" key="2">
    <source>
        <dbReference type="Proteomes" id="UP001403385"/>
    </source>
</evidence>
<evidence type="ECO:0000313" key="1">
    <source>
        <dbReference type="EMBL" id="MEN7549157.1"/>
    </source>
</evidence>
<dbReference type="AlphaFoldDB" id="A0AAW9S6M5"/>
<keyword evidence="2" id="KW-1185">Reference proteome</keyword>
<accession>A0AAW9S6M5</accession>
<organism evidence="1 2">
    <name type="scientific">Rapidithrix thailandica</name>
    <dbReference type="NCBI Taxonomy" id="413964"/>
    <lineage>
        <taxon>Bacteria</taxon>
        <taxon>Pseudomonadati</taxon>
        <taxon>Bacteroidota</taxon>
        <taxon>Cytophagia</taxon>
        <taxon>Cytophagales</taxon>
        <taxon>Flammeovirgaceae</taxon>
        <taxon>Rapidithrix</taxon>
    </lineage>
</organism>
<dbReference type="Proteomes" id="UP001403385">
    <property type="component" value="Unassembled WGS sequence"/>
</dbReference>
<proteinExistence type="predicted"/>
<reference evidence="1 2" key="1">
    <citation type="submission" date="2024-04" db="EMBL/GenBank/DDBJ databases">
        <title>Novel genus in family Flammeovirgaceae.</title>
        <authorList>
            <person name="Nguyen T.H."/>
            <person name="Vuong T.Q."/>
            <person name="Le H."/>
            <person name="Kim S.-G."/>
        </authorList>
    </citation>
    <scope>NUCLEOTIDE SEQUENCE [LARGE SCALE GENOMIC DNA]</scope>
    <source>
        <strain evidence="1 2">JCM 23209</strain>
    </source>
</reference>